<dbReference type="SMART" id="SM00238">
    <property type="entry name" value="BIR"/>
    <property type="match status" value="2"/>
</dbReference>
<dbReference type="GO" id="GO:0061630">
    <property type="term" value="F:ubiquitin protein ligase activity"/>
    <property type="evidence" value="ECO:0007669"/>
    <property type="project" value="TreeGrafter"/>
</dbReference>
<evidence type="ECO:0000256" key="2">
    <source>
        <dbReference type="ARBA" id="ARBA00022771"/>
    </source>
</evidence>
<organism evidence="6 7">
    <name type="scientific">Patella caerulea</name>
    <name type="common">Rayed Mediterranean limpet</name>
    <dbReference type="NCBI Taxonomy" id="87958"/>
    <lineage>
        <taxon>Eukaryota</taxon>
        <taxon>Metazoa</taxon>
        <taxon>Spiralia</taxon>
        <taxon>Lophotrochozoa</taxon>
        <taxon>Mollusca</taxon>
        <taxon>Gastropoda</taxon>
        <taxon>Patellogastropoda</taxon>
        <taxon>Patelloidea</taxon>
        <taxon>Patellidae</taxon>
        <taxon>Patella</taxon>
    </lineage>
</organism>
<dbReference type="InterPro" id="IPR001370">
    <property type="entry name" value="BIR_rpt"/>
</dbReference>
<dbReference type="Pfam" id="PF13920">
    <property type="entry name" value="zf-C3HC4_3"/>
    <property type="match status" value="1"/>
</dbReference>
<dbReference type="PANTHER" id="PTHR10044:SF139">
    <property type="entry name" value="DEATH-ASSOCIATED INHIBITOR OF APOPTOSIS 2"/>
    <property type="match status" value="1"/>
</dbReference>
<proteinExistence type="inferred from homology"/>
<dbReference type="PROSITE" id="PS01282">
    <property type="entry name" value="BIR_REPEAT_1"/>
    <property type="match status" value="1"/>
</dbReference>
<evidence type="ECO:0000256" key="3">
    <source>
        <dbReference type="ARBA" id="ARBA00022833"/>
    </source>
</evidence>
<keyword evidence="3" id="KW-0862">Zinc</keyword>
<dbReference type="AlphaFoldDB" id="A0AAN8QC65"/>
<comment type="similarity">
    <text evidence="1">Belongs to the IAP family.</text>
</comment>
<dbReference type="GO" id="GO:0043027">
    <property type="term" value="F:cysteine-type endopeptidase inhibitor activity involved in apoptotic process"/>
    <property type="evidence" value="ECO:0007669"/>
    <property type="project" value="TreeGrafter"/>
</dbReference>
<evidence type="ECO:0000313" key="7">
    <source>
        <dbReference type="Proteomes" id="UP001347796"/>
    </source>
</evidence>
<keyword evidence="2 4" id="KW-0479">Metal-binding</keyword>
<dbReference type="PANTHER" id="PTHR10044">
    <property type="entry name" value="INHIBITOR OF APOPTOSIS"/>
    <property type="match status" value="1"/>
</dbReference>
<accession>A0AAN8QC65</accession>
<gene>
    <name evidence="6" type="ORF">SNE40_005866</name>
</gene>
<evidence type="ECO:0000256" key="1">
    <source>
        <dbReference type="ARBA" id="ARBA00006672"/>
    </source>
</evidence>
<evidence type="ECO:0000256" key="4">
    <source>
        <dbReference type="PROSITE-ProRule" id="PRU00175"/>
    </source>
</evidence>
<comment type="caution">
    <text evidence="6">The sequence shown here is derived from an EMBL/GenBank/DDBJ whole genome shotgun (WGS) entry which is preliminary data.</text>
</comment>
<dbReference type="Gene3D" id="3.30.40.10">
    <property type="entry name" value="Zinc/RING finger domain, C3HC4 (zinc finger)"/>
    <property type="match status" value="1"/>
</dbReference>
<dbReference type="PROSITE" id="PS50089">
    <property type="entry name" value="ZF_RING_2"/>
    <property type="match status" value="1"/>
</dbReference>
<dbReference type="Gene3D" id="1.10.1170.10">
    <property type="entry name" value="Inhibitor Of Apoptosis Protein (2mihbC-IAP-1), Chain A"/>
    <property type="match status" value="2"/>
</dbReference>
<dbReference type="GO" id="GO:0005634">
    <property type="term" value="C:nucleus"/>
    <property type="evidence" value="ECO:0007669"/>
    <property type="project" value="TreeGrafter"/>
</dbReference>
<dbReference type="Pfam" id="PF00653">
    <property type="entry name" value="BIR"/>
    <property type="match status" value="2"/>
</dbReference>
<protein>
    <recommendedName>
        <fullName evidence="5">RING-type domain-containing protein</fullName>
    </recommendedName>
</protein>
<keyword evidence="7" id="KW-1185">Reference proteome</keyword>
<dbReference type="InterPro" id="IPR050784">
    <property type="entry name" value="IAP"/>
</dbReference>
<dbReference type="InterPro" id="IPR001841">
    <property type="entry name" value="Znf_RING"/>
</dbReference>
<dbReference type="GO" id="GO:0008270">
    <property type="term" value="F:zinc ion binding"/>
    <property type="evidence" value="ECO:0007669"/>
    <property type="project" value="UniProtKB-KW"/>
</dbReference>
<dbReference type="Proteomes" id="UP001347796">
    <property type="component" value="Unassembled WGS sequence"/>
</dbReference>
<evidence type="ECO:0000313" key="6">
    <source>
        <dbReference type="EMBL" id="KAK6187950.1"/>
    </source>
</evidence>
<dbReference type="GO" id="GO:0031398">
    <property type="term" value="P:positive regulation of protein ubiquitination"/>
    <property type="evidence" value="ECO:0007669"/>
    <property type="project" value="TreeGrafter"/>
</dbReference>
<sequence>MQQTNTDYSKELYRFGSFENYPTGGRSPFELARAGFYSVGQNYSVKCYFCGLVLDEIKEKPDILHRNLSPGCPFLNRHDCGNIPITVTTKGLEGLQRVRESTFAATGTSNSNGTQVTPVRSGLESLQKAKGSTFSTINDDHQVKDYEEKPVRPDLKSAEARRNLFVRLKWGGSGKQSINAMVDAGLYYTGLADCCRCFQCGGGLKQWNTYDDPIIEHIRWFPSCAYVLYRYGRNLVETVKAIFTYNDKLELTIEEIRKIEVMRRKDPTSSMASIIFKVMQEHHQEKIQHELHEHQGNQKDLALLKEENESLKRERVCCVCKTTLRNVVFIPCGHLVTCQPCGQHYKNTKLKCPTCHQNIEDIIIPFMS</sequence>
<dbReference type="PROSITE" id="PS50143">
    <property type="entry name" value="BIR_REPEAT_2"/>
    <property type="match status" value="2"/>
</dbReference>
<dbReference type="SMART" id="SM00184">
    <property type="entry name" value="RING"/>
    <property type="match status" value="1"/>
</dbReference>
<dbReference type="GO" id="GO:0051726">
    <property type="term" value="P:regulation of cell cycle"/>
    <property type="evidence" value="ECO:0007669"/>
    <property type="project" value="TreeGrafter"/>
</dbReference>
<reference evidence="6 7" key="1">
    <citation type="submission" date="2024-01" db="EMBL/GenBank/DDBJ databases">
        <title>The genome of the rayed Mediterranean limpet Patella caerulea (Linnaeus, 1758).</title>
        <authorList>
            <person name="Anh-Thu Weber A."/>
            <person name="Halstead-Nussloch G."/>
        </authorList>
    </citation>
    <scope>NUCLEOTIDE SEQUENCE [LARGE SCALE GENOMIC DNA]</scope>
    <source>
        <strain evidence="6">AATW-2023a</strain>
        <tissue evidence="6">Whole specimen</tissue>
    </source>
</reference>
<dbReference type="CDD" id="cd00022">
    <property type="entry name" value="BIR"/>
    <property type="match status" value="2"/>
</dbReference>
<name>A0AAN8QC65_PATCE</name>
<dbReference type="GO" id="GO:0043066">
    <property type="term" value="P:negative regulation of apoptotic process"/>
    <property type="evidence" value="ECO:0007669"/>
    <property type="project" value="TreeGrafter"/>
</dbReference>
<keyword evidence="2 4" id="KW-0863">Zinc-finger</keyword>
<dbReference type="SUPFAM" id="SSF57924">
    <property type="entry name" value="Inhibitor of apoptosis (IAP) repeat"/>
    <property type="match status" value="2"/>
</dbReference>
<evidence type="ECO:0000259" key="5">
    <source>
        <dbReference type="PROSITE" id="PS50089"/>
    </source>
</evidence>
<dbReference type="GO" id="GO:0005737">
    <property type="term" value="C:cytoplasm"/>
    <property type="evidence" value="ECO:0007669"/>
    <property type="project" value="TreeGrafter"/>
</dbReference>
<feature type="domain" description="RING-type" evidence="5">
    <location>
        <begin position="317"/>
        <end position="356"/>
    </location>
</feature>
<dbReference type="EMBL" id="JAZGQO010000004">
    <property type="protein sequence ID" value="KAK6187950.1"/>
    <property type="molecule type" value="Genomic_DNA"/>
</dbReference>
<dbReference type="InterPro" id="IPR013083">
    <property type="entry name" value="Znf_RING/FYVE/PHD"/>
</dbReference>